<gene>
    <name evidence="1" type="ORF">SAMN05421731_10472</name>
</gene>
<evidence type="ECO:0000313" key="2">
    <source>
        <dbReference type="Proteomes" id="UP000219042"/>
    </source>
</evidence>
<dbReference type="Gene3D" id="1.20.120.740">
    <property type="entry name" value="YgfB uncharacterised protein family UPF0149, PF03695"/>
    <property type="match status" value="1"/>
</dbReference>
<evidence type="ECO:0008006" key="3">
    <source>
        <dbReference type="Google" id="ProtNLM"/>
    </source>
</evidence>
<dbReference type="Pfam" id="PF03695">
    <property type="entry name" value="UPF0149"/>
    <property type="match status" value="1"/>
</dbReference>
<evidence type="ECO:0000313" key="1">
    <source>
        <dbReference type="EMBL" id="SNX44721.1"/>
    </source>
</evidence>
<dbReference type="RefSeq" id="WP_097079213.1">
    <property type="nucleotide sequence ID" value="NZ_BAABHT010000009.1"/>
</dbReference>
<dbReference type="InterPro" id="IPR011978">
    <property type="entry name" value="YgfB-like"/>
</dbReference>
<organism evidence="1 2">
    <name type="scientific">Acinetobacter puyangensis</name>
    <dbReference type="NCBI Taxonomy" id="1096779"/>
    <lineage>
        <taxon>Bacteria</taxon>
        <taxon>Pseudomonadati</taxon>
        <taxon>Pseudomonadota</taxon>
        <taxon>Gammaproteobacteria</taxon>
        <taxon>Moraxellales</taxon>
        <taxon>Moraxellaceae</taxon>
        <taxon>Acinetobacter</taxon>
    </lineage>
</organism>
<proteinExistence type="predicted"/>
<dbReference type="SUPFAM" id="SSF101327">
    <property type="entry name" value="YgfB-like"/>
    <property type="match status" value="1"/>
</dbReference>
<keyword evidence="2" id="KW-1185">Reference proteome</keyword>
<name>A0A240E878_9GAMM</name>
<dbReference type="OrthoDB" id="7008537at2"/>
<dbReference type="EMBL" id="OANT01000004">
    <property type="protein sequence ID" value="SNX44721.1"/>
    <property type="molecule type" value="Genomic_DNA"/>
</dbReference>
<dbReference type="Proteomes" id="UP000219042">
    <property type="component" value="Unassembled WGS sequence"/>
</dbReference>
<dbReference type="InterPro" id="IPR036255">
    <property type="entry name" value="YgfB-like_sf"/>
</dbReference>
<reference evidence="2" key="1">
    <citation type="submission" date="2016-09" db="EMBL/GenBank/DDBJ databases">
        <authorList>
            <person name="Varghese N."/>
            <person name="Submissions S."/>
        </authorList>
    </citation>
    <scope>NUCLEOTIDE SEQUENCE [LARGE SCALE GENOMIC DNA]</scope>
    <source>
        <strain evidence="2">ANC 4466</strain>
    </source>
</reference>
<protein>
    <recommendedName>
        <fullName evidence="3">YecA family protein</fullName>
    </recommendedName>
</protein>
<dbReference type="NCBIfam" id="TIGR02292">
    <property type="entry name" value="ygfB_yecA"/>
    <property type="match status" value="1"/>
</dbReference>
<accession>A0A240E878</accession>
<dbReference type="AlphaFoldDB" id="A0A240E878"/>
<sequence>MAALDLDKLSDYLDGEDNEFGLDFAATHGFLCAVAVGPTLTNWLSLLFDEQDKQVPKQVIEQIELWLADIQQTLANEELIEFPFEIEEADVDSSLGDWSVGFVDAMFLNEEAWFVPELEENLVELTLPIMVFSGIDEEDPQMESFRRNGQLMDDLAQEIPDNLTEIYLLYHAPSA</sequence>